<dbReference type="Pfam" id="PF18431">
    <property type="entry name" value="RNAse_A_bac"/>
    <property type="match status" value="1"/>
</dbReference>
<name>A0AB33KN59_9ACTN</name>
<feature type="compositionally biased region" description="Polar residues" evidence="1">
    <location>
        <begin position="188"/>
        <end position="198"/>
    </location>
</feature>
<dbReference type="AlphaFoldDB" id="A0AB33KN59"/>
<feature type="region of interest" description="Disordered" evidence="1">
    <location>
        <begin position="590"/>
        <end position="620"/>
    </location>
</feature>
<protein>
    <recommendedName>
        <fullName evidence="2">Bacterial CdiA-CT RNAse A domain-containing protein</fullName>
    </recommendedName>
</protein>
<dbReference type="InterPro" id="IPR041436">
    <property type="entry name" value="RNAse_A_bac"/>
</dbReference>
<evidence type="ECO:0000313" key="3">
    <source>
        <dbReference type="EMBL" id="BFP53268.1"/>
    </source>
</evidence>
<feature type="compositionally biased region" description="Basic and acidic residues" evidence="1">
    <location>
        <begin position="590"/>
        <end position="608"/>
    </location>
</feature>
<organism evidence="3">
    <name type="scientific">Streptomyces sp. CMC78</name>
    <dbReference type="NCBI Taxonomy" id="3231512"/>
    <lineage>
        <taxon>Bacteria</taxon>
        <taxon>Bacillati</taxon>
        <taxon>Actinomycetota</taxon>
        <taxon>Actinomycetes</taxon>
        <taxon>Kitasatosporales</taxon>
        <taxon>Streptomycetaceae</taxon>
        <taxon>Streptomyces</taxon>
    </lineage>
</organism>
<reference evidence="3" key="1">
    <citation type="submission" date="2024-07" db="EMBL/GenBank/DDBJ databases">
        <title>Complete genome sequences of cellulolytic bacteria, Kitasatospora sp. CMC57 and Streptomyces sp. CMC78, isolated from Japanese agricultural soil.</title>
        <authorList>
            <person name="Hashimoto T."/>
            <person name="Ito M."/>
            <person name="Iwamoto M."/>
            <person name="Fukahori D."/>
            <person name="Shoda T."/>
            <person name="Sakoda M."/>
            <person name="Morohoshi T."/>
            <person name="Mitsuboshi M."/>
            <person name="Nishizawa T."/>
        </authorList>
    </citation>
    <scope>NUCLEOTIDE SEQUENCE</scope>
    <source>
        <strain evidence="3">CMC78</strain>
    </source>
</reference>
<evidence type="ECO:0000259" key="2">
    <source>
        <dbReference type="Pfam" id="PF18431"/>
    </source>
</evidence>
<proteinExistence type="predicted"/>
<feature type="compositionally biased region" description="Basic and acidic residues" evidence="1">
    <location>
        <begin position="47"/>
        <end position="67"/>
    </location>
</feature>
<feature type="region of interest" description="Disordered" evidence="1">
    <location>
        <begin position="1"/>
        <end position="79"/>
    </location>
</feature>
<accession>A0AB33KN59</accession>
<dbReference type="EMBL" id="AP035884">
    <property type="protein sequence ID" value="BFP53268.1"/>
    <property type="molecule type" value="Genomic_DNA"/>
</dbReference>
<feature type="domain" description="Bacterial CdiA-CT RNAse A" evidence="2">
    <location>
        <begin position="505"/>
        <end position="645"/>
    </location>
</feature>
<feature type="region of interest" description="Disordered" evidence="1">
    <location>
        <begin position="171"/>
        <end position="198"/>
    </location>
</feature>
<sequence>MGEPAPGPSPSATPPADSSEPKSPSGDSQPTPEPSPGSLEDPNGADISRHDTGSAERERKRNVEELKPSAPPDAGGGFDVSPGHVYYASGLVSNEQFEFHKSANRLVDAVGGWSQTQAAGRGHGADALAAAYEDVADSFLKLWARGIMSIEGVIVGLTVTANNYQQADWASRAANRQHRGEEPPRRSPPTSVGKTTYKSVSSIKWTGTGDDSGPILAWAGNGPDWLAEQIDEAVEHQLRLGKTVEITPGANTGELRGIGNAWLAAAKAAKESATNFTSCIAYLTDGSNNEWQAAMNSFCQSIWGTTAWGGSRRISDAKPAARGAADAREWRTNPSVSPADRRPVIEVLARTGETLHRALHDAADAADKCRDTTSRLAAEAAKATVKDLTVDIDFGELTRLGATMAFGEITATFASHMDKAGADAAVETCHAAFHEAAKTVRGLEAELTEALMSAPRFAAEEARARAFGARALDEFKPRHRWSRPGNADLGIYEIDLASTEWLENSHTVNKHVGLTDDQLAQRLRDDLKKGPRPGTEWEHGQPMVARASAFKDIDSAQRMTQYTIDANQETIKDWIDDQPDSGKRLDIRVPHTADPDEYSGRSIDKQEMKNSPFPSDKATNVKGVETRLVYNPDLDPPFTVLTSMPAPVKKEEE</sequence>
<dbReference type="KEGG" id="stcm:SCMC78_30750"/>
<feature type="region of interest" description="Disordered" evidence="1">
    <location>
        <begin position="632"/>
        <end position="653"/>
    </location>
</feature>
<feature type="compositionally biased region" description="Pro residues" evidence="1">
    <location>
        <begin position="1"/>
        <end position="13"/>
    </location>
</feature>
<gene>
    <name evidence="3" type="ORF">SCMC78_30750</name>
</gene>
<evidence type="ECO:0000256" key="1">
    <source>
        <dbReference type="SAM" id="MobiDB-lite"/>
    </source>
</evidence>